<organism evidence="2 3">
    <name type="scientific">Lentithecium fluviatile CBS 122367</name>
    <dbReference type="NCBI Taxonomy" id="1168545"/>
    <lineage>
        <taxon>Eukaryota</taxon>
        <taxon>Fungi</taxon>
        <taxon>Dikarya</taxon>
        <taxon>Ascomycota</taxon>
        <taxon>Pezizomycotina</taxon>
        <taxon>Dothideomycetes</taxon>
        <taxon>Pleosporomycetidae</taxon>
        <taxon>Pleosporales</taxon>
        <taxon>Massarineae</taxon>
        <taxon>Lentitheciaceae</taxon>
        <taxon>Lentithecium</taxon>
    </lineage>
</organism>
<protein>
    <submittedName>
        <fullName evidence="2">Uncharacterized protein</fullName>
    </submittedName>
</protein>
<gene>
    <name evidence="2" type="ORF">K458DRAFT_393651</name>
</gene>
<feature type="compositionally biased region" description="Basic and acidic residues" evidence="1">
    <location>
        <begin position="489"/>
        <end position="498"/>
    </location>
</feature>
<feature type="region of interest" description="Disordered" evidence="1">
    <location>
        <begin position="30"/>
        <end position="49"/>
    </location>
</feature>
<dbReference type="Proteomes" id="UP000799291">
    <property type="component" value="Unassembled WGS sequence"/>
</dbReference>
<dbReference type="OrthoDB" id="3688221at2759"/>
<feature type="region of interest" description="Disordered" evidence="1">
    <location>
        <begin position="349"/>
        <end position="373"/>
    </location>
</feature>
<feature type="region of interest" description="Disordered" evidence="1">
    <location>
        <begin position="86"/>
        <end position="127"/>
    </location>
</feature>
<accession>A0A6G1IP94</accession>
<feature type="compositionally biased region" description="Low complexity" evidence="1">
    <location>
        <begin position="358"/>
        <end position="373"/>
    </location>
</feature>
<feature type="compositionally biased region" description="Basic and acidic residues" evidence="1">
    <location>
        <begin position="86"/>
        <end position="96"/>
    </location>
</feature>
<evidence type="ECO:0000256" key="1">
    <source>
        <dbReference type="SAM" id="MobiDB-lite"/>
    </source>
</evidence>
<feature type="compositionally biased region" description="Polar residues" evidence="1">
    <location>
        <begin position="255"/>
        <end position="282"/>
    </location>
</feature>
<feature type="region of interest" description="Disordered" evidence="1">
    <location>
        <begin position="388"/>
        <end position="407"/>
    </location>
</feature>
<feature type="region of interest" description="Disordered" evidence="1">
    <location>
        <begin position="252"/>
        <end position="284"/>
    </location>
</feature>
<evidence type="ECO:0000313" key="2">
    <source>
        <dbReference type="EMBL" id="KAF2679810.1"/>
    </source>
</evidence>
<feature type="region of interest" description="Disordered" evidence="1">
    <location>
        <begin position="463"/>
        <end position="528"/>
    </location>
</feature>
<proteinExistence type="predicted"/>
<name>A0A6G1IP94_9PLEO</name>
<dbReference type="EMBL" id="MU005601">
    <property type="protein sequence ID" value="KAF2679810.1"/>
    <property type="molecule type" value="Genomic_DNA"/>
</dbReference>
<keyword evidence="3" id="KW-1185">Reference proteome</keyword>
<reference evidence="2" key="1">
    <citation type="journal article" date="2020" name="Stud. Mycol.">
        <title>101 Dothideomycetes genomes: a test case for predicting lifestyles and emergence of pathogens.</title>
        <authorList>
            <person name="Haridas S."/>
            <person name="Albert R."/>
            <person name="Binder M."/>
            <person name="Bloem J."/>
            <person name="Labutti K."/>
            <person name="Salamov A."/>
            <person name="Andreopoulos B."/>
            <person name="Baker S."/>
            <person name="Barry K."/>
            <person name="Bills G."/>
            <person name="Bluhm B."/>
            <person name="Cannon C."/>
            <person name="Castanera R."/>
            <person name="Culley D."/>
            <person name="Daum C."/>
            <person name="Ezra D."/>
            <person name="Gonzalez J."/>
            <person name="Henrissat B."/>
            <person name="Kuo A."/>
            <person name="Liang C."/>
            <person name="Lipzen A."/>
            <person name="Lutzoni F."/>
            <person name="Magnuson J."/>
            <person name="Mondo S."/>
            <person name="Nolan M."/>
            <person name="Ohm R."/>
            <person name="Pangilinan J."/>
            <person name="Park H.-J."/>
            <person name="Ramirez L."/>
            <person name="Alfaro M."/>
            <person name="Sun H."/>
            <person name="Tritt A."/>
            <person name="Yoshinaga Y."/>
            <person name="Zwiers L.-H."/>
            <person name="Turgeon B."/>
            <person name="Goodwin S."/>
            <person name="Spatafora J."/>
            <person name="Crous P."/>
            <person name="Grigoriev I."/>
        </authorList>
    </citation>
    <scope>NUCLEOTIDE SEQUENCE</scope>
    <source>
        <strain evidence="2">CBS 122367</strain>
    </source>
</reference>
<evidence type="ECO:0000313" key="3">
    <source>
        <dbReference type="Proteomes" id="UP000799291"/>
    </source>
</evidence>
<sequence length="528" mass="57863">MSTPTRRFSDANFSSGGPSRSVLQMLLEEINNNNDNAPGRPRAESLSYSKTRAGPICRPHCCQAPSAWVGGNSAAEDARKKLRALDEARQRKKSSDCLRSTPESADGPDEQIFPQRGFKSVPPDLTQPKTFQLMFGDVQFGRAATWSNTDEPSPTSECPPNNMQCKREREWSYSSSQDVMLKRIRIGSPDGRLSDRQHSLSDGGDTIMRGGGPIVISSAHPHQSGPVERNARRSASFAEQSVARHISSLRHLEEVSQSPGYPSTPCRSYSSIDGSASPSTTPAWMKPFHLVDEDKSIYMNVHGEDWRDHQLCLQCFRRHGNFHRMMPYGCEVCGQDEILKGHYWELPDREPRLPTPNSRSSSTSAASYTSTSTASTASSSQASIFSTLSRSSSRSAPPPEHFYAGRPGEGVQRTAHLFAAGLVFGTYDLGSGRRGAISSPSAMYYEGAYERVNLEDRRCVEWKGEEGGGDDDDGKDGGGRGNASGGRCEQGEENARTEDDGDDEEYSEIRFSPFDDRGNGDGENEEAG</sequence>
<feature type="region of interest" description="Disordered" evidence="1">
    <location>
        <begin position="1"/>
        <end position="20"/>
    </location>
</feature>
<dbReference type="AlphaFoldDB" id="A0A6G1IP94"/>